<evidence type="ECO:0000256" key="5">
    <source>
        <dbReference type="ARBA" id="ARBA00022840"/>
    </source>
</evidence>
<evidence type="ECO:0000313" key="15">
    <source>
        <dbReference type="EMBL" id="EAW30629.1"/>
    </source>
</evidence>
<comment type="caution">
    <text evidence="15">The sequence shown here is derived from an EMBL/GenBank/DDBJ whole genome shotgun (WGS) entry which is preliminary data.</text>
</comment>
<dbReference type="SUPFAM" id="SSF69572">
    <property type="entry name" value="Activating enzymes of the ubiquitin-like proteins"/>
    <property type="match status" value="1"/>
</dbReference>
<dbReference type="GO" id="GO:0004792">
    <property type="term" value="F:thiosulfate-cyanide sulfurtransferase activity"/>
    <property type="evidence" value="ECO:0007669"/>
    <property type="project" value="TreeGrafter"/>
</dbReference>
<comment type="catalytic activity">
    <reaction evidence="6">
        <text>[molybdopterin-synthase sulfur-carrier protein]-C-terminal Gly-Gly + ATP + H(+) = [molybdopterin-synthase sulfur-carrier protein]-C-terminal Gly-Gly-AMP + diphosphate</text>
        <dbReference type="Rhea" id="RHEA:43616"/>
        <dbReference type="Rhea" id="RHEA-COMP:12159"/>
        <dbReference type="Rhea" id="RHEA-COMP:12202"/>
        <dbReference type="ChEBI" id="CHEBI:15378"/>
        <dbReference type="ChEBI" id="CHEBI:30616"/>
        <dbReference type="ChEBI" id="CHEBI:33019"/>
        <dbReference type="ChEBI" id="CHEBI:90618"/>
        <dbReference type="ChEBI" id="CHEBI:90778"/>
        <dbReference type="EC" id="2.7.7.80"/>
    </reaction>
</comment>
<dbReference type="EC" id="2.7.7.80" evidence="9"/>
<evidence type="ECO:0000256" key="10">
    <source>
        <dbReference type="ARBA" id="ARBA00073635"/>
    </source>
</evidence>
<keyword evidence="4" id="KW-0547">Nucleotide-binding</keyword>
<reference evidence="15 16" key="1">
    <citation type="journal article" date="2010" name="J. Bacteriol.">
        <title>Genome sequence of the oligotrophic marine Gammaproteobacterium HTCC2143, isolated from the Oregon Coast.</title>
        <authorList>
            <person name="Oh H.M."/>
            <person name="Kang I."/>
            <person name="Ferriera S."/>
            <person name="Giovannoni S.J."/>
            <person name="Cho J.C."/>
        </authorList>
    </citation>
    <scope>NUCLEOTIDE SEQUENCE [LARGE SCALE GENOMIC DNA]</scope>
    <source>
        <strain evidence="15 16">HTCC2143</strain>
    </source>
</reference>
<keyword evidence="3" id="KW-0808">Transferase</keyword>
<dbReference type="FunFam" id="3.40.50.720:FF:000033">
    <property type="entry name" value="Adenylyltransferase and sulfurtransferase MOCS3"/>
    <property type="match status" value="1"/>
</dbReference>
<dbReference type="Gene3D" id="3.40.50.720">
    <property type="entry name" value="NAD(P)-binding Rossmann-like Domain"/>
    <property type="match status" value="1"/>
</dbReference>
<evidence type="ECO:0000256" key="3">
    <source>
        <dbReference type="ARBA" id="ARBA00022679"/>
    </source>
</evidence>
<evidence type="ECO:0000256" key="7">
    <source>
        <dbReference type="ARBA" id="ARBA00055169"/>
    </source>
</evidence>
<name>A0YF34_9GAMM</name>
<feature type="domain" description="THIF-type NAD/FAD binding fold" evidence="14">
    <location>
        <begin position="9"/>
        <end position="245"/>
    </location>
</feature>
<evidence type="ECO:0000256" key="12">
    <source>
        <dbReference type="ARBA" id="ARBA00075328"/>
    </source>
</evidence>
<dbReference type="PANTHER" id="PTHR10953">
    <property type="entry name" value="UBIQUITIN-ACTIVATING ENZYME E1"/>
    <property type="match status" value="1"/>
</dbReference>
<dbReference type="InterPro" id="IPR000594">
    <property type="entry name" value="ThiF_NAD_FAD-bd"/>
</dbReference>
<evidence type="ECO:0000256" key="2">
    <source>
        <dbReference type="ARBA" id="ARBA00009919"/>
    </source>
</evidence>
<evidence type="ECO:0000259" key="14">
    <source>
        <dbReference type="Pfam" id="PF00899"/>
    </source>
</evidence>
<dbReference type="EMBL" id="AAVT01000007">
    <property type="protein sequence ID" value="EAW30629.1"/>
    <property type="molecule type" value="Genomic_DNA"/>
</dbReference>
<dbReference type="PANTHER" id="PTHR10953:SF240">
    <property type="entry name" value="SULFUR CARRIER PROTEIN THIS ADENYLYLTRANSFERASE"/>
    <property type="match status" value="1"/>
</dbReference>
<dbReference type="OrthoDB" id="9804286at2"/>
<dbReference type="eggNOG" id="COG0476">
    <property type="taxonomic scope" value="Bacteria"/>
</dbReference>
<comment type="similarity">
    <text evidence="2">Belongs to the HesA/MoeB/ThiF family.</text>
</comment>
<dbReference type="GO" id="GO:0061605">
    <property type="term" value="F:molybdopterin-synthase adenylyltransferase activity"/>
    <property type="evidence" value="ECO:0007669"/>
    <property type="project" value="UniProtKB-EC"/>
</dbReference>
<dbReference type="InterPro" id="IPR045886">
    <property type="entry name" value="ThiF/MoeB/HesA"/>
</dbReference>
<sequence length="247" mass="26515">MNDHQLLRYSRQIMLDDFDYGGQQKLVDAKVLVVGLGGLGCPVALYLAGAGVGELWLADFDKVDLSNLQRQIAHTMSDIDRPKVISVSEAVAAINPDTVSQCIGEKLTGQFLLDAVKRVDVVVDCCDNLQTRLEINRACVELKTPLVSGAAIRSEGQVIVFDSREATCPCYQCLYKDVAAIEDLSCANSGVLSPLVGVIGSVQAIEAIKLLSGFGKSVAGQLQIYDAKTSEWRKLLLPKSPACPVCG</sequence>
<proteinExistence type="inferred from homology"/>
<dbReference type="GO" id="GO:0005524">
    <property type="term" value="F:ATP binding"/>
    <property type="evidence" value="ECO:0007669"/>
    <property type="project" value="UniProtKB-KW"/>
</dbReference>
<dbReference type="Pfam" id="PF00899">
    <property type="entry name" value="ThiF"/>
    <property type="match status" value="1"/>
</dbReference>
<evidence type="ECO:0000256" key="4">
    <source>
        <dbReference type="ARBA" id="ARBA00022741"/>
    </source>
</evidence>
<evidence type="ECO:0000256" key="6">
    <source>
        <dbReference type="ARBA" id="ARBA00052218"/>
    </source>
</evidence>
<keyword evidence="16" id="KW-1185">Reference proteome</keyword>
<dbReference type="Proteomes" id="UP000004931">
    <property type="component" value="Unassembled WGS sequence"/>
</dbReference>
<dbReference type="GO" id="GO:0005829">
    <property type="term" value="C:cytosol"/>
    <property type="evidence" value="ECO:0007669"/>
    <property type="project" value="TreeGrafter"/>
</dbReference>
<dbReference type="NCBIfam" id="NF004281">
    <property type="entry name" value="PRK05690.1"/>
    <property type="match status" value="1"/>
</dbReference>
<dbReference type="GO" id="GO:0008641">
    <property type="term" value="F:ubiquitin-like modifier activating enzyme activity"/>
    <property type="evidence" value="ECO:0007669"/>
    <property type="project" value="InterPro"/>
</dbReference>
<evidence type="ECO:0000256" key="8">
    <source>
        <dbReference type="ARBA" id="ARBA00063809"/>
    </source>
</evidence>
<evidence type="ECO:0000313" key="16">
    <source>
        <dbReference type="Proteomes" id="UP000004931"/>
    </source>
</evidence>
<comment type="function">
    <text evidence="7">Catalyzes the adenylation by ATP of the carboxyl group of the C-terminal glycine of sulfur carrier protein MoaD.</text>
</comment>
<organism evidence="15 16">
    <name type="scientific">marine gamma proteobacterium HTCC2143</name>
    <dbReference type="NCBI Taxonomy" id="247633"/>
    <lineage>
        <taxon>Bacteria</taxon>
        <taxon>Pseudomonadati</taxon>
        <taxon>Pseudomonadota</taxon>
        <taxon>Gammaproteobacteria</taxon>
        <taxon>Cellvibrionales</taxon>
        <taxon>Spongiibacteraceae</taxon>
        <taxon>BD1-7 clade</taxon>
    </lineage>
</organism>
<protein>
    <recommendedName>
        <fullName evidence="10">Molybdopterin-synthase adenylyltransferase</fullName>
        <ecNumber evidence="9">2.7.7.80</ecNumber>
    </recommendedName>
    <alternativeName>
        <fullName evidence="13">MoaD protein adenylase</fullName>
    </alternativeName>
    <alternativeName>
        <fullName evidence="11">Molybdopterin-converting factor subunit 1 adenylase</fullName>
    </alternativeName>
    <alternativeName>
        <fullName evidence="12">Sulfur carrier protein MoaD adenylyltransferase</fullName>
    </alternativeName>
</protein>
<dbReference type="GO" id="GO:0008146">
    <property type="term" value="F:sulfotransferase activity"/>
    <property type="evidence" value="ECO:0007669"/>
    <property type="project" value="TreeGrafter"/>
</dbReference>
<evidence type="ECO:0000256" key="13">
    <source>
        <dbReference type="ARBA" id="ARBA00078531"/>
    </source>
</evidence>
<comment type="pathway">
    <text evidence="1">Cofactor biosynthesis; molybdopterin biosynthesis.</text>
</comment>
<evidence type="ECO:0000256" key="9">
    <source>
        <dbReference type="ARBA" id="ARBA00066884"/>
    </source>
</evidence>
<dbReference type="InterPro" id="IPR035985">
    <property type="entry name" value="Ubiquitin-activating_enz"/>
</dbReference>
<evidence type="ECO:0000256" key="1">
    <source>
        <dbReference type="ARBA" id="ARBA00005046"/>
    </source>
</evidence>
<dbReference type="STRING" id="247633.GP2143_00782"/>
<evidence type="ECO:0000256" key="11">
    <source>
        <dbReference type="ARBA" id="ARBA00075110"/>
    </source>
</evidence>
<dbReference type="AlphaFoldDB" id="A0YF34"/>
<comment type="subunit">
    <text evidence="8">Homodimer. Forms a stable heterotetrameric complex of 2 MoeB and 2 MoaD during adenylation of MoaD.</text>
</comment>
<accession>A0YF34</accession>
<keyword evidence="5" id="KW-0067">ATP-binding</keyword>
<gene>
    <name evidence="15" type="ORF">GP2143_00782</name>
</gene>
<dbReference type="CDD" id="cd00757">
    <property type="entry name" value="ThiF_MoeB_HesA_family"/>
    <property type="match status" value="1"/>
</dbReference>